<proteinExistence type="predicted"/>
<dbReference type="EMBL" id="MUZQ01000367">
    <property type="protein sequence ID" value="OWK52177.1"/>
    <property type="molecule type" value="Genomic_DNA"/>
</dbReference>
<feature type="compositionally biased region" description="Low complexity" evidence="1">
    <location>
        <begin position="194"/>
        <end position="216"/>
    </location>
</feature>
<sequence>MPFALSLGGHSGSSLNSTERVAKAERIKPGLSGAGHSLFLADLGARPGAITPGMATEPDGDCPICQDSCRDGTLSPAEQGPSGPELPGGLLPEVWARLFRAQPQLLEPLRHWLRRRLEGIFRRWWWLVEAAESSILHDLCLKGLNAEALVQGLQPVLEQHTAPLVHGIISIIVGQCSEEAQRLLCSGAIRDDNNSPVASASSSSSSSSSNPQTSSSWTGAPAHGPEVYDVEDEAGTSEAAFPGNPSHPPPVAVSMEWDRPQEEPRQEVVTVAGPSAQGSSFSSSTPVLGWDQLPWGPLHPIKRKVPSPQDSPQPCKRPTH</sequence>
<feature type="region of interest" description="Disordered" evidence="1">
    <location>
        <begin position="194"/>
        <end position="320"/>
    </location>
</feature>
<gene>
    <name evidence="2" type="ORF">RLOC_00002062</name>
</gene>
<feature type="compositionally biased region" description="Basic and acidic residues" evidence="1">
    <location>
        <begin position="256"/>
        <end position="266"/>
    </location>
</feature>
<feature type="compositionally biased region" description="Low complexity" evidence="1">
    <location>
        <begin position="1"/>
        <end position="17"/>
    </location>
</feature>
<organism evidence="2 3">
    <name type="scientific">Lonchura striata</name>
    <name type="common">white-rumped munia</name>
    <dbReference type="NCBI Taxonomy" id="40157"/>
    <lineage>
        <taxon>Eukaryota</taxon>
        <taxon>Metazoa</taxon>
        <taxon>Chordata</taxon>
        <taxon>Craniata</taxon>
        <taxon>Vertebrata</taxon>
        <taxon>Euteleostomi</taxon>
        <taxon>Archelosauria</taxon>
        <taxon>Archosauria</taxon>
        <taxon>Dinosauria</taxon>
        <taxon>Saurischia</taxon>
        <taxon>Theropoda</taxon>
        <taxon>Coelurosauria</taxon>
        <taxon>Aves</taxon>
        <taxon>Neognathae</taxon>
        <taxon>Neoaves</taxon>
        <taxon>Telluraves</taxon>
        <taxon>Australaves</taxon>
        <taxon>Passeriformes</taxon>
        <taxon>Passeroidea</taxon>
        <taxon>Estrildidae</taxon>
        <taxon>Estrildinae</taxon>
        <taxon>Lonchura</taxon>
    </lineage>
</organism>
<evidence type="ECO:0000256" key="1">
    <source>
        <dbReference type="SAM" id="MobiDB-lite"/>
    </source>
</evidence>
<evidence type="ECO:0000313" key="2">
    <source>
        <dbReference type="EMBL" id="OWK52177.1"/>
    </source>
</evidence>
<keyword evidence="3" id="KW-1185">Reference proteome</keyword>
<name>A0A218UEH5_9PASE</name>
<comment type="caution">
    <text evidence="2">The sequence shown here is derived from an EMBL/GenBank/DDBJ whole genome shotgun (WGS) entry which is preliminary data.</text>
</comment>
<feature type="region of interest" description="Disordered" evidence="1">
    <location>
        <begin position="1"/>
        <end position="21"/>
    </location>
</feature>
<protein>
    <submittedName>
        <fullName evidence="2">Uncharacterized protein</fullName>
    </submittedName>
</protein>
<dbReference type="Proteomes" id="UP000197619">
    <property type="component" value="Unassembled WGS sequence"/>
</dbReference>
<evidence type="ECO:0000313" key="3">
    <source>
        <dbReference type="Proteomes" id="UP000197619"/>
    </source>
</evidence>
<dbReference type="AlphaFoldDB" id="A0A218UEH5"/>
<reference evidence="2 3" key="1">
    <citation type="submission" date="2017-05" db="EMBL/GenBank/DDBJ databases">
        <title>Genome of assembly of the Bengalese finch, Lonchura striata domestica.</title>
        <authorList>
            <person name="Colquitt B.M."/>
            <person name="Brainard M.S."/>
        </authorList>
    </citation>
    <scope>NUCLEOTIDE SEQUENCE [LARGE SCALE GENOMIC DNA]</scope>
    <source>
        <strain evidence="2">White83orange57</strain>
    </source>
</reference>
<accession>A0A218UEH5</accession>